<evidence type="ECO:0000256" key="2">
    <source>
        <dbReference type="ARBA" id="ARBA00022597"/>
    </source>
</evidence>
<proteinExistence type="predicted"/>
<evidence type="ECO:0000256" key="1">
    <source>
        <dbReference type="ARBA" id="ARBA00022448"/>
    </source>
</evidence>
<evidence type="ECO:0000256" key="4">
    <source>
        <dbReference type="ARBA" id="ARBA00022683"/>
    </source>
</evidence>
<dbReference type="InterPro" id="IPR003188">
    <property type="entry name" value="PTS_IIA_lac/cel"/>
</dbReference>
<keyword evidence="1" id="KW-0813">Transport</keyword>
<feature type="binding site" evidence="6">
    <location>
        <position position="80"/>
    </location>
    <ligand>
        <name>Mg(2+)</name>
        <dbReference type="ChEBI" id="CHEBI:18420"/>
        <note>ligand shared between all trimeric partners</note>
    </ligand>
</feature>
<reference evidence="8 9" key="1">
    <citation type="submission" date="2017-11" db="EMBL/GenBank/DDBJ databases">
        <title>Complete genome sequence of Spiroplasma clarkii CN-5 (DSM 19994).</title>
        <authorList>
            <person name="Tsai Y.-M."/>
            <person name="Chang A."/>
            <person name="Lo W.-S."/>
            <person name="Kuo C.-H."/>
        </authorList>
    </citation>
    <scope>NUCLEOTIDE SEQUENCE [LARGE SCALE GENOMIC DNA]</scope>
    <source>
        <strain evidence="8 9">CN-5</strain>
    </source>
</reference>
<dbReference type="GO" id="GO:0016740">
    <property type="term" value="F:transferase activity"/>
    <property type="evidence" value="ECO:0007669"/>
    <property type="project" value="UniProtKB-KW"/>
</dbReference>
<keyword evidence="9" id="KW-1185">Reference proteome</keyword>
<keyword evidence="4" id="KW-0598">Phosphotransferase system</keyword>
<evidence type="ECO:0000256" key="7">
    <source>
        <dbReference type="PROSITE-ProRule" id="PRU00418"/>
    </source>
</evidence>
<dbReference type="RefSeq" id="WP_100254681.1">
    <property type="nucleotide sequence ID" value="NZ_CP015819.1"/>
</dbReference>
<dbReference type="PANTHER" id="PTHR34382:SF7">
    <property type="entry name" value="PTS SYSTEM N,N'-DIACETYLCHITOBIOSE-SPECIFIC EIIA COMPONENT"/>
    <property type="match status" value="1"/>
</dbReference>
<organism evidence="8 9">
    <name type="scientific">Spiroplasma clarkii</name>
    <dbReference type="NCBI Taxonomy" id="2139"/>
    <lineage>
        <taxon>Bacteria</taxon>
        <taxon>Bacillati</taxon>
        <taxon>Mycoplasmatota</taxon>
        <taxon>Mollicutes</taxon>
        <taxon>Entomoplasmatales</taxon>
        <taxon>Spiroplasmataceae</taxon>
        <taxon>Spiroplasma</taxon>
    </lineage>
</organism>
<dbReference type="KEGG" id="scla:SCLARK_001213"/>
<name>A0A1Y0L205_9MOLU</name>
<dbReference type="SUPFAM" id="SSF46973">
    <property type="entry name" value="Enzyme IIa from lactose specific PTS, IIa-lac"/>
    <property type="match status" value="1"/>
</dbReference>
<comment type="cofactor">
    <cofactor evidence="6">
        <name>Mg(2+)</name>
        <dbReference type="ChEBI" id="CHEBI:18420"/>
    </cofactor>
    <text evidence="6">Binds 1 Mg(2+) ion per trimer.</text>
</comment>
<dbReference type="InterPro" id="IPR036542">
    <property type="entry name" value="PTS_IIA_lac/cel_sf"/>
</dbReference>
<dbReference type="AlphaFoldDB" id="A0A1Y0L205"/>
<evidence type="ECO:0000256" key="5">
    <source>
        <dbReference type="PIRSR" id="PIRSR000699-1"/>
    </source>
</evidence>
<gene>
    <name evidence="8" type="primary">celC</name>
    <name evidence="8" type="ORF">SCLAR_v1c08300</name>
</gene>
<feature type="modified residue" description="Phosphohistidine; by HPr" evidence="7">
    <location>
        <position position="77"/>
    </location>
</feature>
<evidence type="ECO:0000256" key="3">
    <source>
        <dbReference type="ARBA" id="ARBA00022679"/>
    </source>
</evidence>
<accession>A0A1Y0L205</accession>
<dbReference type="GO" id="GO:0009401">
    <property type="term" value="P:phosphoenolpyruvate-dependent sugar phosphotransferase system"/>
    <property type="evidence" value="ECO:0007669"/>
    <property type="project" value="UniProtKB-KW"/>
</dbReference>
<dbReference type="PIRSF" id="PIRSF000699">
    <property type="entry name" value="PTS_IILac_III"/>
    <property type="match status" value="1"/>
</dbReference>
<sequence>MAINFEEISFQIITFAGEAKSKAFAAINSAESNQFAAAWQEIDLAYKAIIAAEKVHLEVIQQEAQGVKHEFSVLFMHAEDQMLTSQSTIDFAERFINIYKLINDKCNNKTNNK</sequence>
<keyword evidence="6" id="KW-0479">Metal-binding</keyword>
<feature type="active site" description="Tele-phosphohistidine intermediate" evidence="5">
    <location>
        <position position="77"/>
    </location>
</feature>
<evidence type="ECO:0000313" key="8">
    <source>
        <dbReference type="EMBL" id="ATX71138.1"/>
    </source>
</evidence>
<dbReference type="PROSITE" id="PS51095">
    <property type="entry name" value="PTS_EIIA_TYPE_3"/>
    <property type="match status" value="1"/>
</dbReference>
<dbReference type="OrthoDB" id="389577at2"/>
<dbReference type="GO" id="GO:0046872">
    <property type="term" value="F:metal ion binding"/>
    <property type="evidence" value="ECO:0007669"/>
    <property type="project" value="UniProtKB-KW"/>
</dbReference>
<evidence type="ECO:0000256" key="6">
    <source>
        <dbReference type="PIRSR" id="PIRSR000699-2"/>
    </source>
</evidence>
<dbReference type="Pfam" id="PF02255">
    <property type="entry name" value="PTS_IIA"/>
    <property type="match status" value="1"/>
</dbReference>
<evidence type="ECO:0000313" key="9">
    <source>
        <dbReference type="Proteomes" id="UP000231179"/>
    </source>
</evidence>
<keyword evidence="6" id="KW-0460">Magnesium</keyword>
<protein>
    <submittedName>
        <fullName evidence="8">PTS system, cellobiose-specific IIA component</fullName>
    </submittedName>
</protein>
<dbReference type="Proteomes" id="UP000231179">
    <property type="component" value="Chromosome"/>
</dbReference>
<dbReference type="Gene3D" id="1.20.58.80">
    <property type="entry name" value="Phosphotransferase system, lactose/cellobiose-type IIA subunit"/>
    <property type="match status" value="1"/>
</dbReference>
<dbReference type="EMBL" id="CP024870">
    <property type="protein sequence ID" value="ATX71138.1"/>
    <property type="molecule type" value="Genomic_DNA"/>
</dbReference>
<dbReference type="PANTHER" id="PTHR34382">
    <property type="entry name" value="PTS SYSTEM N,N'-DIACETYLCHITOBIOSE-SPECIFIC EIIA COMPONENT"/>
    <property type="match status" value="1"/>
</dbReference>
<keyword evidence="3" id="KW-0808">Transferase</keyword>
<keyword evidence="2" id="KW-0762">Sugar transport</keyword>